<accession>A0A2W1LHV2</accession>
<feature type="domain" description="DUF559" evidence="1">
    <location>
        <begin position="65"/>
        <end position="131"/>
    </location>
</feature>
<sequence>MDFDQAHAAFISHHMERRNGERKGRLERGHREAEMLFCRNVWWPLRGSFENLLPEYEVLDWRGYSYFCDFVWITNAVRLIIEIKGYGPHVRDMDRQKYCSELNRETFLTAMGYHLISFSYDDVAYRPELCITLLRMVLSRYQSSMTCHGLPRLIEKEIVRLACTLARPLRPIDVQKHLGVNHRTAVRYLQSLCSQGWFTSATGTDGKHVVRYRLQSHNMQHLHTLLSY</sequence>
<reference evidence="2 3" key="1">
    <citation type="submission" date="2018-06" db="EMBL/GenBank/DDBJ databases">
        <title>Paenibacillus imtechensis sp. nov.</title>
        <authorList>
            <person name="Pinnaka A.K."/>
            <person name="Singh H."/>
            <person name="Kaur M."/>
        </authorList>
    </citation>
    <scope>NUCLEOTIDE SEQUENCE [LARGE SCALE GENOMIC DNA]</scope>
    <source>
        <strain evidence="2 3">SMB1</strain>
    </source>
</reference>
<dbReference type="Pfam" id="PF04480">
    <property type="entry name" value="DUF559"/>
    <property type="match status" value="1"/>
</dbReference>
<dbReference type="OrthoDB" id="2677830at2"/>
<protein>
    <recommendedName>
        <fullName evidence="1">DUF559 domain-containing protein</fullName>
    </recommendedName>
</protein>
<gene>
    <name evidence="2" type="ORF">DNH61_16860</name>
</gene>
<evidence type="ECO:0000313" key="2">
    <source>
        <dbReference type="EMBL" id="PZD94632.1"/>
    </source>
</evidence>
<keyword evidence="3" id="KW-1185">Reference proteome</keyword>
<comment type="caution">
    <text evidence="2">The sequence shown here is derived from an EMBL/GenBank/DDBJ whole genome shotgun (WGS) entry which is preliminary data.</text>
</comment>
<organism evidence="2 3">
    <name type="scientific">Paenibacillus sambharensis</name>
    <dbReference type="NCBI Taxonomy" id="1803190"/>
    <lineage>
        <taxon>Bacteria</taxon>
        <taxon>Bacillati</taxon>
        <taxon>Bacillota</taxon>
        <taxon>Bacilli</taxon>
        <taxon>Bacillales</taxon>
        <taxon>Paenibacillaceae</taxon>
        <taxon>Paenibacillus</taxon>
    </lineage>
</organism>
<dbReference type="RefSeq" id="WP_111147854.1">
    <property type="nucleotide sequence ID" value="NZ_QKRB01000051.1"/>
</dbReference>
<name>A0A2W1LHV2_9BACL</name>
<dbReference type="AlphaFoldDB" id="A0A2W1LHV2"/>
<dbReference type="EMBL" id="QKRB01000051">
    <property type="protein sequence ID" value="PZD94632.1"/>
    <property type="molecule type" value="Genomic_DNA"/>
</dbReference>
<evidence type="ECO:0000259" key="1">
    <source>
        <dbReference type="Pfam" id="PF04480"/>
    </source>
</evidence>
<dbReference type="Proteomes" id="UP000249522">
    <property type="component" value="Unassembled WGS sequence"/>
</dbReference>
<proteinExistence type="predicted"/>
<evidence type="ECO:0000313" key="3">
    <source>
        <dbReference type="Proteomes" id="UP000249522"/>
    </source>
</evidence>
<dbReference type="InterPro" id="IPR007569">
    <property type="entry name" value="DUF559"/>
</dbReference>